<proteinExistence type="predicted"/>
<dbReference type="CDD" id="cd03349">
    <property type="entry name" value="LbH_XAT"/>
    <property type="match status" value="1"/>
</dbReference>
<dbReference type="PROSITE" id="PS00101">
    <property type="entry name" value="HEXAPEP_TRANSFERASES"/>
    <property type="match status" value="1"/>
</dbReference>
<evidence type="ECO:0000256" key="1">
    <source>
        <dbReference type="ARBA" id="ARBA00022679"/>
    </source>
</evidence>
<accession>A0ABW5THA7</accession>
<dbReference type="RefSeq" id="WP_379980027.1">
    <property type="nucleotide sequence ID" value="NZ_JBHUMO010000024.1"/>
</dbReference>
<dbReference type="SUPFAM" id="SSF51161">
    <property type="entry name" value="Trimeric LpxA-like enzymes"/>
    <property type="match status" value="1"/>
</dbReference>
<evidence type="ECO:0000256" key="2">
    <source>
        <dbReference type="ARBA" id="ARBA00022737"/>
    </source>
</evidence>
<evidence type="ECO:0000313" key="3">
    <source>
        <dbReference type="EMBL" id="MFD2728532.1"/>
    </source>
</evidence>
<dbReference type="InterPro" id="IPR017694">
    <property type="entry name" value="Phosphonate_tfrase_rpt"/>
</dbReference>
<dbReference type="Gene3D" id="2.160.10.10">
    <property type="entry name" value="Hexapeptide repeat proteins"/>
    <property type="match status" value="1"/>
</dbReference>
<dbReference type="EMBL" id="JBHUMO010000024">
    <property type="protein sequence ID" value="MFD2728532.1"/>
    <property type="molecule type" value="Genomic_DNA"/>
</dbReference>
<dbReference type="PANTHER" id="PTHR43300">
    <property type="entry name" value="ACETYLTRANSFERASE"/>
    <property type="match status" value="1"/>
</dbReference>
<protein>
    <submittedName>
        <fullName evidence="3">DapH/DapD/GlmU-related protein</fullName>
    </submittedName>
</protein>
<gene>
    <name evidence="3" type="ORF">ACFSR0_03685</name>
</gene>
<keyword evidence="2" id="KW-0677">Repeat</keyword>
<sequence>MHIEMIKFTTEEPIIGKQTEMKDATFGPYVEIGEQNHLDNVTVGDYSYTGQYCFIQNSQLGKFISMASMVRIGPTNHPYDWPSQHIFAYNGEGYGFPAKDQTFLTNRKQKITTIGNDVWIGHGAVIQAGVTVGDGAVIASNAVVTKDVPAYAIVGGVPAKPIKYRFDDATIAALERIKWWDWSRAQLEANYADFRQPIDQFIAKHDKQ</sequence>
<keyword evidence="1" id="KW-0808">Transferase</keyword>
<keyword evidence="4" id="KW-1185">Reference proteome</keyword>
<dbReference type="Pfam" id="PF00132">
    <property type="entry name" value="Hexapep"/>
    <property type="match status" value="1"/>
</dbReference>
<dbReference type="InterPro" id="IPR011004">
    <property type="entry name" value="Trimer_LpxA-like_sf"/>
</dbReference>
<evidence type="ECO:0000313" key="4">
    <source>
        <dbReference type="Proteomes" id="UP001597427"/>
    </source>
</evidence>
<comment type="caution">
    <text evidence="3">The sequence shown here is derived from an EMBL/GenBank/DDBJ whole genome shotgun (WGS) entry which is preliminary data.</text>
</comment>
<name>A0ABW5THA7_9ENTE</name>
<dbReference type="InterPro" id="IPR050179">
    <property type="entry name" value="Trans_hexapeptide_repeat"/>
</dbReference>
<dbReference type="Proteomes" id="UP001597427">
    <property type="component" value="Unassembled WGS sequence"/>
</dbReference>
<dbReference type="InterPro" id="IPR018357">
    <property type="entry name" value="Hexapep_transf_CS"/>
</dbReference>
<dbReference type="InterPro" id="IPR001451">
    <property type="entry name" value="Hexapep"/>
</dbReference>
<dbReference type="NCBIfam" id="TIGR03308">
    <property type="entry name" value="phn_thr-fam"/>
    <property type="match status" value="1"/>
</dbReference>
<reference evidence="4" key="1">
    <citation type="journal article" date="2019" name="Int. J. Syst. Evol. Microbiol.">
        <title>The Global Catalogue of Microorganisms (GCM) 10K type strain sequencing project: providing services to taxonomists for standard genome sequencing and annotation.</title>
        <authorList>
            <consortium name="The Broad Institute Genomics Platform"/>
            <consortium name="The Broad Institute Genome Sequencing Center for Infectious Disease"/>
            <person name="Wu L."/>
            <person name="Ma J."/>
        </authorList>
    </citation>
    <scope>NUCLEOTIDE SEQUENCE [LARGE SCALE GENOMIC DNA]</scope>
    <source>
        <strain evidence="4">TISTR 932</strain>
    </source>
</reference>
<organism evidence="3 4">
    <name type="scientific">Enterococcus camelliae</name>
    <dbReference type="NCBI Taxonomy" id="453959"/>
    <lineage>
        <taxon>Bacteria</taxon>
        <taxon>Bacillati</taxon>
        <taxon>Bacillota</taxon>
        <taxon>Bacilli</taxon>
        <taxon>Lactobacillales</taxon>
        <taxon>Enterococcaceae</taxon>
        <taxon>Enterococcus</taxon>
    </lineage>
</organism>
<dbReference type="PANTHER" id="PTHR43300:SF11">
    <property type="entry name" value="ACETYLTRANSFERASE RV3034C-RELATED"/>
    <property type="match status" value="1"/>
</dbReference>